<feature type="binding site" evidence="5">
    <location>
        <position position="39"/>
    </location>
    <ligand>
        <name>AMP</name>
        <dbReference type="ChEBI" id="CHEBI:456215"/>
    </ligand>
</feature>
<dbReference type="Pfam" id="PF00406">
    <property type="entry name" value="ADK"/>
    <property type="match status" value="1"/>
</dbReference>
<gene>
    <name evidence="5" type="primary">adk</name>
    <name evidence="9" type="ORF">GX656_01705</name>
</gene>
<dbReference type="PANTHER" id="PTHR23359">
    <property type="entry name" value="NUCLEOTIDE KINASE"/>
    <property type="match status" value="1"/>
</dbReference>
<name>A0A847CYU4_9BACT</name>
<evidence type="ECO:0000256" key="7">
    <source>
        <dbReference type="RuleBase" id="RU003331"/>
    </source>
</evidence>
<feature type="binding site" evidence="5">
    <location>
        <begin position="66"/>
        <end position="68"/>
    </location>
    <ligand>
        <name>AMP</name>
        <dbReference type="ChEBI" id="CHEBI:456215"/>
    </ligand>
</feature>
<feature type="binding site" evidence="5">
    <location>
        <position position="140"/>
    </location>
    <ligand>
        <name>Zn(2+)</name>
        <dbReference type="ChEBI" id="CHEBI:29105"/>
        <note>structural</note>
    </ligand>
</feature>
<feature type="binding site" evidence="5">
    <location>
        <position position="44"/>
    </location>
    <ligand>
        <name>AMP</name>
        <dbReference type="ChEBI" id="CHEBI:456215"/>
    </ligand>
</feature>
<dbReference type="PRINTS" id="PR00094">
    <property type="entry name" value="ADENYLTKNASE"/>
</dbReference>
<comment type="subcellular location">
    <subcellularLocation>
        <location evidence="5 7">Cytoplasm</location>
    </subcellularLocation>
</comment>
<keyword evidence="1 5" id="KW-0808">Transferase</keyword>
<organism evidence="9 10">
    <name type="scientific">Candidatus Dojkabacteria bacterium</name>
    <dbReference type="NCBI Taxonomy" id="2099670"/>
    <lineage>
        <taxon>Bacteria</taxon>
        <taxon>Candidatus Dojkabacteria</taxon>
    </lineage>
</organism>
<evidence type="ECO:0000256" key="3">
    <source>
        <dbReference type="ARBA" id="ARBA00022741"/>
    </source>
</evidence>
<feature type="binding site" evidence="5">
    <location>
        <position position="209"/>
    </location>
    <ligand>
        <name>ATP</name>
        <dbReference type="ChEBI" id="CHEBI:30616"/>
    </ligand>
</feature>
<dbReference type="Pfam" id="PF05191">
    <property type="entry name" value="ADK_lid"/>
    <property type="match status" value="1"/>
</dbReference>
<comment type="domain">
    <text evidence="5">Consists of three domains, a large central CORE domain and two small peripheral domains, NMPbind and LID, which undergo movements during catalysis. The LID domain closes over the site of phosphoryl transfer upon ATP binding. Assembling and dissambling the active center during each catalytic cycle provides an effective means to prevent ATP hydrolysis. Some bacteria have evolved a zinc-coordinating structure that stabilizes the LID domain.</text>
</comment>
<evidence type="ECO:0000256" key="4">
    <source>
        <dbReference type="ARBA" id="ARBA00022777"/>
    </source>
</evidence>
<dbReference type="CDD" id="cd01428">
    <property type="entry name" value="ADK"/>
    <property type="match status" value="1"/>
</dbReference>
<feature type="binding site" evidence="5">
    <location>
        <position position="143"/>
    </location>
    <ligand>
        <name>Zn(2+)</name>
        <dbReference type="ChEBI" id="CHEBI:29105"/>
        <note>structural</note>
    </ligand>
</feature>
<comment type="similarity">
    <text evidence="5 6">Belongs to the adenylate kinase family.</text>
</comment>
<dbReference type="GO" id="GO:0005524">
    <property type="term" value="F:ATP binding"/>
    <property type="evidence" value="ECO:0007669"/>
    <property type="project" value="UniProtKB-UniRule"/>
</dbReference>
<proteinExistence type="inferred from homology"/>
<feature type="binding site" evidence="5">
    <location>
        <begin position="146"/>
        <end position="147"/>
    </location>
    <ligand>
        <name>ATP</name>
        <dbReference type="ChEBI" id="CHEBI:30616"/>
    </ligand>
</feature>
<keyword evidence="4 5" id="KW-0418">Kinase</keyword>
<evidence type="ECO:0000256" key="1">
    <source>
        <dbReference type="ARBA" id="ARBA00022679"/>
    </source>
</evidence>
<keyword evidence="5" id="KW-0963">Cytoplasm</keyword>
<evidence type="ECO:0000313" key="10">
    <source>
        <dbReference type="Proteomes" id="UP000545876"/>
    </source>
</evidence>
<evidence type="ECO:0000256" key="6">
    <source>
        <dbReference type="RuleBase" id="RU003330"/>
    </source>
</evidence>
<feature type="binding site" evidence="5">
    <location>
        <position position="163"/>
    </location>
    <ligand>
        <name>Zn(2+)</name>
        <dbReference type="ChEBI" id="CHEBI:29105"/>
        <note>structural</note>
    </ligand>
</feature>
<reference evidence="9 10" key="1">
    <citation type="journal article" date="2020" name="Biotechnol. Biofuels">
        <title>New insights from the biogas microbiome by comprehensive genome-resolved metagenomics of nearly 1600 species originating from multiple anaerobic digesters.</title>
        <authorList>
            <person name="Campanaro S."/>
            <person name="Treu L."/>
            <person name="Rodriguez-R L.M."/>
            <person name="Kovalovszki A."/>
            <person name="Ziels R.M."/>
            <person name="Maus I."/>
            <person name="Zhu X."/>
            <person name="Kougias P.G."/>
            <person name="Basile A."/>
            <person name="Luo G."/>
            <person name="Schluter A."/>
            <person name="Konstantinidis K.T."/>
            <person name="Angelidaki I."/>
        </authorList>
    </citation>
    <scope>NUCLEOTIDE SEQUENCE [LARGE SCALE GENOMIC DNA]</scope>
    <source>
        <strain evidence="9">AS06rmzACSIP_65</strain>
    </source>
</reference>
<evidence type="ECO:0000313" key="9">
    <source>
        <dbReference type="EMBL" id="NLD25337.1"/>
    </source>
</evidence>
<feature type="binding site" evidence="5">
    <location>
        <position position="170"/>
    </location>
    <ligand>
        <name>AMP</name>
        <dbReference type="ChEBI" id="CHEBI:456215"/>
    </ligand>
</feature>
<dbReference type="HAMAP" id="MF_00235">
    <property type="entry name" value="Adenylate_kinase_Adk"/>
    <property type="match status" value="1"/>
</dbReference>
<comment type="subunit">
    <text evidence="5 7">Monomer.</text>
</comment>
<dbReference type="SUPFAM" id="SSF52540">
    <property type="entry name" value="P-loop containing nucleoside triphosphate hydrolases"/>
    <property type="match status" value="1"/>
</dbReference>
<dbReference type="GO" id="GO:0005737">
    <property type="term" value="C:cytoplasm"/>
    <property type="evidence" value="ECO:0007669"/>
    <property type="project" value="UniProtKB-SubCell"/>
</dbReference>
<comment type="caution">
    <text evidence="9">The sequence shown here is derived from an EMBL/GenBank/DDBJ whole genome shotgun (WGS) entry which is preliminary data.</text>
</comment>
<dbReference type="AlphaFoldDB" id="A0A847CYU4"/>
<keyword evidence="5" id="KW-0479">Metal-binding</keyword>
<sequence>MNRVQNNPRTILFHGPSGCGKDTQVEFLVKNFNFENIGTGQMIRKLFEENDKDALVATKEYTSKGLFVPNSLVYKEMFPKWLKRFDGQKNWAFVSVVRDVGQIELFDNLLKTQGRELDLFIHFVLSADIAIERMSLRKYCPKCGATYHPKFKKEQEEGKCDLCGTALIQRDDDQPQKIISRLEEYNRTIHPILKVYEERGLLVEVDATPSIEEIHKEIIKILHL</sequence>
<protein>
    <recommendedName>
        <fullName evidence="5 7">Adenylate kinase</fullName>
        <shortName evidence="5">AK</shortName>
        <ecNumber evidence="5 7">2.7.4.3</ecNumber>
    </recommendedName>
    <alternativeName>
        <fullName evidence="5">ATP-AMP transphosphorylase</fullName>
    </alternativeName>
    <alternativeName>
        <fullName evidence="5">ATP:AMP phosphotransferase</fullName>
    </alternativeName>
    <alternativeName>
        <fullName evidence="5">Adenylate monophosphate kinase</fullName>
    </alternativeName>
</protein>
<comment type="pathway">
    <text evidence="5">Purine metabolism; AMP biosynthesis via salvage pathway; AMP from ADP: step 1/1.</text>
</comment>
<dbReference type="UniPathway" id="UPA00588">
    <property type="reaction ID" value="UER00649"/>
</dbReference>
<dbReference type="InterPro" id="IPR036193">
    <property type="entry name" value="ADK_active_lid_dom_sf"/>
</dbReference>
<dbReference type="GO" id="GO:0004017">
    <property type="term" value="F:AMP kinase activity"/>
    <property type="evidence" value="ECO:0007669"/>
    <property type="project" value="UniProtKB-UniRule"/>
</dbReference>
<dbReference type="InterPro" id="IPR000850">
    <property type="entry name" value="Adenylat/UMP-CMP_kin"/>
</dbReference>
<dbReference type="Gene3D" id="3.40.50.300">
    <property type="entry name" value="P-loop containing nucleotide triphosphate hydrolases"/>
    <property type="match status" value="1"/>
</dbReference>
<evidence type="ECO:0000256" key="2">
    <source>
        <dbReference type="ARBA" id="ARBA00022727"/>
    </source>
</evidence>
<dbReference type="Proteomes" id="UP000545876">
    <property type="component" value="Unassembled WGS sequence"/>
</dbReference>
<dbReference type="SUPFAM" id="SSF57774">
    <property type="entry name" value="Microbial and mitochondrial ADK, insert 'zinc finger' domain"/>
    <property type="match status" value="1"/>
</dbReference>
<evidence type="ECO:0000259" key="8">
    <source>
        <dbReference type="Pfam" id="PF05191"/>
    </source>
</evidence>
<keyword evidence="2 5" id="KW-0545">Nucleotide biosynthesis</keyword>
<evidence type="ECO:0000256" key="5">
    <source>
        <dbReference type="HAMAP-Rule" id="MF_00235"/>
    </source>
</evidence>
<keyword evidence="5 7" id="KW-0067">ATP-binding</keyword>
<dbReference type="InterPro" id="IPR027417">
    <property type="entry name" value="P-loop_NTPase"/>
</dbReference>
<feature type="binding site" evidence="5">
    <location>
        <position position="102"/>
    </location>
    <ligand>
        <name>AMP</name>
        <dbReference type="ChEBI" id="CHEBI:456215"/>
    </ligand>
</feature>
<dbReference type="GO" id="GO:0008270">
    <property type="term" value="F:zinc ion binding"/>
    <property type="evidence" value="ECO:0007669"/>
    <property type="project" value="UniProtKB-UniRule"/>
</dbReference>
<comment type="function">
    <text evidence="5">Catalyzes the reversible transfer of the terminal phosphate group between ATP and AMP. Plays an important role in cellular energy homeostasis and in adenine nucleotide metabolism.</text>
</comment>
<feature type="binding site" evidence="5">
    <location>
        <position position="137"/>
    </location>
    <ligand>
        <name>ATP</name>
        <dbReference type="ChEBI" id="CHEBI:30616"/>
    </ligand>
</feature>
<feature type="domain" description="Adenylate kinase active site lid" evidence="8">
    <location>
        <begin position="137"/>
        <end position="172"/>
    </location>
</feature>
<feature type="region of interest" description="LID" evidence="5">
    <location>
        <begin position="136"/>
        <end position="173"/>
    </location>
</feature>
<dbReference type="InterPro" id="IPR007862">
    <property type="entry name" value="Adenylate_kinase_lid-dom"/>
</dbReference>
<dbReference type="EMBL" id="JAAZBX010000004">
    <property type="protein sequence ID" value="NLD25337.1"/>
    <property type="molecule type" value="Genomic_DNA"/>
</dbReference>
<feature type="binding site" evidence="5">
    <location>
        <position position="160"/>
    </location>
    <ligand>
        <name>Zn(2+)</name>
        <dbReference type="ChEBI" id="CHEBI:29105"/>
        <note>structural</note>
    </ligand>
</feature>
<keyword evidence="3 5" id="KW-0547">Nucleotide-binding</keyword>
<accession>A0A847CYU4</accession>
<feature type="binding site" evidence="5">
    <location>
        <position position="181"/>
    </location>
    <ligand>
        <name>AMP</name>
        <dbReference type="ChEBI" id="CHEBI:456215"/>
    </ligand>
</feature>
<comment type="catalytic activity">
    <reaction evidence="5 7">
        <text>AMP + ATP = 2 ADP</text>
        <dbReference type="Rhea" id="RHEA:12973"/>
        <dbReference type="ChEBI" id="CHEBI:30616"/>
        <dbReference type="ChEBI" id="CHEBI:456215"/>
        <dbReference type="ChEBI" id="CHEBI:456216"/>
        <dbReference type="EC" id="2.7.4.3"/>
    </reaction>
</comment>
<keyword evidence="5" id="KW-0862">Zinc</keyword>
<comment type="caution">
    <text evidence="5">Lacks conserved residue(s) required for the propagation of feature annotation.</text>
</comment>
<dbReference type="GO" id="GO:0044209">
    <property type="term" value="P:AMP salvage"/>
    <property type="evidence" value="ECO:0007669"/>
    <property type="project" value="UniProtKB-UniRule"/>
</dbReference>
<dbReference type="EC" id="2.7.4.3" evidence="5 7"/>